<gene>
    <name evidence="2" type="ORF">ACFPBZ_01375</name>
</gene>
<dbReference type="Gene3D" id="1.20.1440.30">
    <property type="entry name" value="Biosynthetic Protein domain"/>
    <property type="match status" value="1"/>
</dbReference>
<dbReference type="Gene3D" id="3.40.1660.10">
    <property type="entry name" value="EreA-like (biosynthetic domain)"/>
    <property type="match status" value="1"/>
</dbReference>
<evidence type="ECO:0000259" key="1">
    <source>
        <dbReference type="Pfam" id="PF19694"/>
    </source>
</evidence>
<protein>
    <submittedName>
        <fullName evidence="2">DUF6194 family protein</fullName>
    </submittedName>
</protein>
<dbReference type="InterPro" id="IPR007815">
    <property type="entry name" value="Emycin_Estase"/>
</dbReference>
<dbReference type="RefSeq" id="WP_378034177.1">
    <property type="nucleotide sequence ID" value="NZ_JBHSIV010000001.1"/>
</dbReference>
<evidence type="ECO:0000313" key="2">
    <source>
        <dbReference type="EMBL" id="MFC5060840.1"/>
    </source>
</evidence>
<dbReference type="SUPFAM" id="SSF159501">
    <property type="entry name" value="EreA/ChaN-like"/>
    <property type="match status" value="1"/>
</dbReference>
<organism evidence="2 3">
    <name type="scientific">Actinomycetospora atypica</name>
    <dbReference type="NCBI Taxonomy" id="1290095"/>
    <lineage>
        <taxon>Bacteria</taxon>
        <taxon>Bacillati</taxon>
        <taxon>Actinomycetota</taxon>
        <taxon>Actinomycetes</taxon>
        <taxon>Pseudonocardiales</taxon>
        <taxon>Pseudonocardiaceae</taxon>
        <taxon>Actinomycetospora</taxon>
    </lineage>
</organism>
<proteinExistence type="predicted"/>
<dbReference type="Pfam" id="PF19694">
    <property type="entry name" value="DUF6194"/>
    <property type="match status" value="1"/>
</dbReference>
<sequence length="468" mass="49501">MATSIRAAADAVVSDLRARPALPGIVGLGEPTHDEPAFPALWSRVLAALVPDGVRSVVLESDAVATLALDAWVRGGPGRLDDVLVAGISHGFGGRPGVRELVAGLRVRNDELPPADRVAVHGMDLPTDVTAPSPRPYLEHLHSYLAAELDAVGTDAAELDRLLGPDEPWATWDAQVDASRSVGATAGAVALRAVADDLVSLLHAEAPRLVGATSRPAWEVAELHGRTALGLLRYHAAAARTGATEGARVSRMLGVRDAEMARNLLAIRAREHRRGPTVVLAHDGHLRLARSTWDPGDPDRAWSWASAGAIVAAVGDEEYVHVAGPAEVPGPDEPEDPTVLDLAAFLLALPGVTHLRADEAAGAPAVAHGDWFFYADPDDRLPFATIVVGDYPGHDETSRLDRPGVFRLNLAVGRDEMPGPADPAELDRFLPHPVYAAQGWVAVLNPGAARWGEIDRLARLALARRLGP</sequence>
<dbReference type="Proteomes" id="UP001595947">
    <property type="component" value="Unassembled WGS sequence"/>
</dbReference>
<dbReference type="InterPro" id="IPR052036">
    <property type="entry name" value="Hydrolase/PRTase-associated"/>
</dbReference>
<accession>A0ABV9YDL4</accession>
<name>A0ABV9YDL4_9PSEU</name>
<keyword evidence="3" id="KW-1185">Reference proteome</keyword>
<comment type="caution">
    <text evidence="2">The sequence shown here is derived from an EMBL/GenBank/DDBJ whole genome shotgun (WGS) entry which is preliminary data.</text>
</comment>
<dbReference type="Pfam" id="PF05139">
    <property type="entry name" value="Erythro_esteras"/>
    <property type="match status" value="1"/>
</dbReference>
<dbReference type="InterPro" id="IPR045676">
    <property type="entry name" value="DUF6194"/>
</dbReference>
<dbReference type="CDD" id="cd14728">
    <property type="entry name" value="Ere-like"/>
    <property type="match status" value="1"/>
</dbReference>
<dbReference type="Gene3D" id="3.30.1870.10">
    <property type="entry name" value="EreA-like, domain 2"/>
    <property type="match status" value="1"/>
</dbReference>
<dbReference type="PANTHER" id="PTHR31299">
    <property type="entry name" value="ESTERASE, PUTATIVE (AFU_ORTHOLOGUE AFUA_1G05850)-RELATED"/>
    <property type="match status" value="1"/>
</dbReference>
<evidence type="ECO:0000313" key="3">
    <source>
        <dbReference type="Proteomes" id="UP001595947"/>
    </source>
</evidence>
<feature type="domain" description="DUF6194" evidence="1">
    <location>
        <begin position="342"/>
        <end position="462"/>
    </location>
</feature>
<reference evidence="3" key="1">
    <citation type="journal article" date="2019" name="Int. J. Syst. Evol. Microbiol.">
        <title>The Global Catalogue of Microorganisms (GCM) 10K type strain sequencing project: providing services to taxonomists for standard genome sequencing and annotation.</title>
        <authorList>
            <consortium name="The Broad Institute Genomics Platform"/>
            <consortium name="The Broad Institute Genome Sequencing Center for Infectious Disease"/>
            <person name="Wu L."/>
            <person name="Ma J."/>
        </authorList>
    </citation>
    <scope>NUCLEOTIDE SEQUENCE [LARGE SCALE GENOMIC DNA]</scope>
    <source>
        <strain evidence="3">CGMCC 4.7093</strain>
    </source>
</reference>
<dbReference type="PANTHER" id="PTHR31299:SF0">
    <property type="entry name" value="ESTERASE, PUTATIVE (AFU_ORTHOLOGUE AFUA_1G05850)-RELATED"/>
    <property type="match status" value="1"/>
</dbReference>
<dbReference type="EMBL" id="JBHSIV010000001">
    <property type="protein sequence ID" value="MFC5060840.1"/>
    <property type="molecule type" value="Genomic_DNA"/>
</dbReference>